<dbReference type="PANTHER" id="PTHR13477:SF0">
    <property type="entry name" value="LARGE RIBOSOMAL SUBUNIT PROTEIN ML49"/>
    <property type="match status" value="1"/>
</dbReference>
<dbReference type="EMBL" id="KV454407">
    <property type="protein sequence ID" value="ODQ67451.1"/>
    <property type="molecule type" value="Genomic_DNA"/>
</dbReference>
<dbReference type="GO" id="GO:0005762">
    <property type="term" value="C:mitochondrial large ribosomal subunit"/>
    <property type="evidence" value="ECO:0007669"/>
    <property type="project" value="TreeGrafter"/>
</dbReference>
<evidence type="ECO:0000256" key="1">
    <source>
        <dbReference type="ARBA" id="ARBA00004173"/>
    </source>
</evidence>
<dbReference type="Proteomes" id="UP000095009">
    <property type="component" value="Unassembled WGS sequence"/>
</dbReference>
<dbReference type="InterPro" id="IPR007740">
    <property type="entry name" value="Ribosomal_mL49"/>
</dbReference>
<keyword evidence="5" id="KW-0687">Ribonucleoprotein</keyword>
<dbReference type="OrthoDB" id="19439at2759"/>
<organism evidence="7 8">
    <name type="scientific">Nadsonia fulvescens var. elongata DSM 6958</name>
    <dbReference type="NCBI Taxonomy" id="857566"/>
    <lineage>
        <taxon>Eukaryota</taxon>
        <taxon>Fungi</taxon>
        <taxon>Dikarya</taxon>
        <taxon>Ascomycota</taxon>
        <taxon>Saccharomycotina</taxon>
        <taxon>Dipodascomycetes</taxon>
        <taxon>Dipodascales</taxon>
        <taxon>Dipodascales incertae sedis</taxon>
        <taxon>Nadsonia</taxon>
    </lineage>
</organism>
<dbReference type="Gene3D" id="3.30.780.10">
    <property type="entry name" value="SUI1-like domain"/>
    <property type="match status" value="1"/>
</dbReference>
<evidence type="ECO:0000313" key="7">
    <source>
        <dbReference type="EMBL" id="ODQ67451.1"/>
    </source>
</evidence>
<keyword evidence="3" id="KW-0689">Ribosomal protein</keyword>
<protein>
    <recommendedName>
        <fullName evidence="6">Large ribosomal subunit protein mL49</fullName>
    </recommendedName>
</protein>
<evidence type="ECO:0000256" key="4">
    <source>
        <dbReference type="ARBA" id="ARBA00023128"/>
    </source>
</evidence>
<evidence type="ECO:0000256" key="2">
    <source>
        <dbReference type="ARBA" id="ARBA00005677"/>
    </source>
</evidence>
<dbReference type="PANTHER" id="PTHR13477">
    <property type="entry name" value="MITOCHONDRIAL 39S RIBOSOMAL PROTEIN L49"/>
    <property type="match status" value="1"/>
</dbReference>
<name>A0A1E3PPV1_9ASCO</name>
<comment type="subcellular location">
    <subcellularLocation>
        <location evidence="1">Mitochondrion</location>
    </subcellularLocation>
</comment>
<dbReference type="AlphaFoldDB" id="A0A1E3PPV1"/>
<comment type="similarity">
    <text evidence="2">Belongs to the mitochondrion-specific ribosomal protein mL49 family.</text>
</comment>
<dbReference type="GO" id="GO:0003735">
    <property type="term" value="F:structural constituent of ribosome"/>
    <property type="evidence" value="ECO:0007669"/>
    <property type="project" value="InterPro"/>
</dbReference>
<accession>A0A1E3PPV1</accession>
<evidence type="ECO:0000256" key="6">
    <source>
        <dbReference type="ARBA" id="ARBA00035191"/>
    </source>
</evidence>
<proteinExistence type="inferred from homology"/>
<evidence type="ECO:0000256" key="3">
    <source>
        <dbReference type="ARBA" id="ARBA00022980"/>
    </source>
</evidence>
<reference evidence="7 8" key="1">
    <citation type="journal article" date="2016" name="Proc. Natl. Acad. Sci. U.S.A.">
        <title>Comparative genomics of biotechnologically important yeasts.</title>
        <authorList>
            <person name="Riley R."/>
            <person name="Haridas S."/>
            <person name="Wolfe K.H."/>
            <person name="Lopes M.R."/>
            <person name="Hittinger C.T."/>
            <person name="Goeker M."/>
            <person name="Salamov A.A."/>
            <person name="Wisecaver J.H."/>
            <person name="Long T.M."/>
            <person name="Calvey C.H."/>
            <person name="Aerts A.L."/>
            <person name="Barry K.W."/>
            <person name="Choi C."/>
            <person name="Clum A."/>
            <person name="Coughlan A.Y."/>
            <person name="Deshpande S."/>
            <person name="Douglass A.P."/>
            <person name="Hanson S.J."/>
            <person name="Klenk H.-P."/>
            <person name="LaButti K.M."/>
            <person name="Lapidus A."/>
            <person name="Lindquist E.A."/>
            <person name="Lipzen A.M."/>
            <person name="Meier-Kolthoff J.P."/>
            <person name="Ohm R.A."/>
            <person name="Otillar R.P."/>
            <person name="Pangilinan J.L."/>
            <person name="Peng Y."/>
            <person name="Rokas A."/>
            <person name="Rosa C.A."/>
            <person name="Scheuner C."/>
            <person name="Sibirny A.A."/>
            <person name="Slot J.C."/>
            <person name="Stielow J.B."/>
            <person name="Sun H."/>
            <person name="Kurtzman C.P."/>
            <person name="Blackwell M."/>
            <person name="Grigoriev I.V."/>
            <person name="Jeffries T.W."/>
        </authorList>
    </citation>
    <scope>NUCLEOTIDE SEQUENCE [LARGE SCALE GENOMIC DNA]</scope>
    <source>
        <strain evidence="7 8">DSM 6958</strain>
    </source>
</reference>
<dbReference type="GO" id="GO:0006412">
    <property type="term" value="P:translation"/>
    <property type="evidence" value="ECO:0007669"/>
    <property type="project" value="InterPro"/>
</dbReference>
<dbReference type="Pfam" id="PF05046">
    <property type="entry name" value="Img2"/>
    <property type="match status" value="1"/>
</dbReference>
<keyword evidence="4" id="KW-0496">Mitochondrion</keyword>
<evidence type="ECO:0000256" key="5">
    <source>
        <dbReference type="ARBA" id="ARBA00023274"/>
    </source>
</evidence>
<gene>
    <name evidence="7" type="ORF">NADFUDRAFT_40609</name>
</gene>
<keyword evidence="8" id="KW-1185">Reference proteome</keyword>
<sequence length="181" mass="19600">MSVLLRNTRTSGSSVRSFFTSSLLAAQTPSTQQTKYELDLEVKKADIAKSKATTQATITSMIAKSEEFYVPKSSILMPPVDSISASDLRSSPEATYQISLSKTGHVPVYFDIKNGAPKTIVRKIRGNAIHFAKDLQIALGLSNNEAKDAIKVNTISNQVIIKGKVVDEVANIIKDAKLQSA</sequence>
<evidence type="ECO:0000313" key="8">
    <source>
        <dbReference type="Proteomes" id="UP000095009"/>
    </source>
</evidence>